<evidence type="ECO:0000259" key="9">
    <source>
        <dbReference type="PROSITE" id="PS50835"/>
    </source>
</evidence>
<dbReference type="InterPro" id="IPR018097">
    <property type="entry name" value="EGF_Ca-bd_CS"/>
</dbReference>
<feature type="domain" description="Ig-like" evidence="9">
    <location>
        <begin position="2687"/>
        <end position="2762"/>
    </location>
</feature>
<evidence type="ECO:0000313" key="10">
    <source>
        <dbReference type="EMBL" id="KAK6759922.1"/>
    </source>
</evidence>
<dbReference type="SMART" id="SM00409">
    <property type="entry name" value="IG"/>
    <property type="match status" value="33"/>
</dbReference>
<evidence type="ECO:0000256" key="2">
    <source>
        <dbReference type="ARBA" id="ARBA00022729"/>
    </source>
</evidence>
<dbReference type="PROSITE" id="PS00010">
    <property type="entry name" value="ASX_HYDROXYL"/>
    <property type="match status" value="1"/>
</dbReference>
<dbReference type="SMART" id="SM00408">
    <property type="entry name" value="IGc2"/>
    <property type="match status" value="33"/>
</dbReference>
<feature type="domain" description="Ig-like" evidence="9">
    <location>
        <begin position="105"/>
        <end position="189"/>
    </location>
</feature>
<dbReference type="Gene3D" id="2.10.25.10">
    <property type="entry name" value="Laminin"/>
    <property type="match status" value="2"/>
</dbReference>
<dbReference type="SUPFAM" id="SSF57184">
    <property type="entry name" value="Growth factor receptor domain"/>
    <property type="match status" value="1"/>
</dbReference>
<feature type="compositionally biased region" description="Low complexity" evidence="7">
    <location>
        <begin position="3266"/>
        <end position="3283"/>
    </location>
</feature>
<evidence type="ECO:0000256" key="3">
    <source>
        <dbReference type="ARBA" id="ARBA00022737"/>
    </source>
</evidence>
<feature type="domain" description="Ig-like" evidence="9">
    <location>
        <begin position="3040"/>
        <end position="3115"/>
    </location>
</feature>
<name>A0ABR1EB50_NECAM</name>
<dbReference type="Proteomes" id="UP001303046">
    <property type="component" value="Unassembled WGS sequence"/>
</dbReference>
<dbReference type="EMBL" id="JAVFWL010000006">
    <property type="protein sequence ID" value="KAK6759922.1"/>
    <property type="molecule type" value="Genomic_DNA"/>
</dbReference>
<evidence type="ECO:0000256" key="7">
    <source>
        <dbReference type="SAM" id="MobiDB-lite"/>
    </source>
</evidence>
<dbReference type="InterPro" id="IPR007110">
    <property type="entry name" value="Ig-like_dom"/>
</dbReference>
<dbReference type="InterPro" id="IPR013098">
    <property type="entry name" value="Ig_I-set"/>
</dbReference>
<feature type="domain" description="Ig-like" evidence="9">
    <location>
        <begin position="937"/>
        <end position="1030"/>
    </location>
</feature>
<keyword evidence="11" id="KW-1185">Reference proteome</keyword>
<dbReference type="SUPFAM" id="SSF48726">
    <property type="entry name" value="Immunoglobulin"/>
    <property type="match status" value="33"/>
</dbReference>
<dbReference type="PROSITE" id="PS01187">
    <property type="entry name" value="EGF_CA"/>
    <property type="match status" value="1"/>
</dbReference>
<dbReference type="InterPro" id="IPR036179">
    <property type="entry name" value="Ig-like_dom_sf"/>
</dbReference>
<feature type="domain" description="Ig-like" evidence="9">
    <location>
        <begin position="2779"/>
        <end position="2864"/>
    </location>
</feature>
<feature type="domain" description="Ig-like" evidence="9">
    <location>
        <begin position="2414"/>
        <end position="2500"/>
    </location>
</feature>
<dbReference type="InterPro" id="IPR000152">
    <property type="entry name" value="EGF-type_Asp/Asn_hydroxyl_site"/>
</dbReference>
<feature type="domain" description="Ig-like" evidence="9">
    <location>
        <begin position="2227"/>
        <end position="2315"/>
    </location>
</feature>
<dbReference type="PANTHER" id="PTHR12231">
    <property type="entry name" value="CTX-RELATED TYPE I TRANSMEMBRANE PROTEIN"/>
    <property type="match status" value="1"/>
</dbReference>
<dbReference type="PANTHER" id="PTHR12231:SF253">
    <property type="entry name" value="DPR-INTERACTING PROTEIN ETA, ISOFORM B-RELATED"/>
    <property type="match status" value="1"/>
</dbReference>
<proteinExistence type="predicted"/>
<dbReference type="PROSITE" id="PS50026">
    <property type="entry name" value="EGF_3"/>
    <property type="match status" value="1"/>
</dbReference>
<feature type="domain" description="Ig-like" evidence="9">
    <location>
        <begin position="2941"/>
        <end position="3023"/>
    </location>
</feature>
<dbReference type="InterPro" id="IPR013106">
    <property type="entry name" value="Ig_V-set"/>
</dbReference>
<feature type="domain" description="Ig-like" evidence="9">
    <location>
        <begin position="1584"/>
        <end position="1663"/>
    </location>
</feature>
<evidence type="ECO:0008006" key="12">
    <source>
        <dbReference type="Google" id="ProtNLM"/>
    </source>
</evidence>
<feature type="domain" description="Ig-like" evidence="9">
    <location>
        <begin position="1850"/>
        <end position="1933"/>
    </location>
</feature>
<dbReference type="InterPro" id="IPR003598">
    <property type="entry name" value="Ig_sub2"/>
</dbReference>
<comment type="caution">
    <text evidence="6">Lacks conserved residue(s) required for the propagation of feature annotation.</text>
</comment>
<dbReference type="CDD" id="cd00096">
    <property type="entry name" value="Ig"/>
    <property type="match status" value="7"/>
</dbReference>
<feature type="domain" description="Ig-like" evidence="9">
    <location>
        <begin position="1035"/>
        <end position="1124"/>
    </location>
</feature>
<feature type="domain" description="Ig-like" evidence="9">
    <location>
        <begin position="2036"/>
        <end position="2130"/>
    </location>
</feature>
<evidence type="ECO:0000256" key="6">
    <source>
        <dbReference type="PROSITE-ProRule" id="PRU00076"/>
    </source>
</evidence>
<dbReference type="InterPro" id="IPR001881">
    <property type="entry name" value="EGF-like_Ca-bd_dom"/>
</dbReference>
<keyword evidence="5" id="KW-0393">Immunoglobulin domain</keyword>
<feature type="region of interest" description="Disordered" evidence="7">
    <location>
        <begin position="3232"/>
        <end position="3283"/>
    </location>
</feature>
<dbReference type="Gene3D" id="2.60.40.10">
    <property type="entry name" value="Immunoglobulins"/>
    <property type="match status" value="33"/>
</dbReference>
<dbReference type="SMART" id="SM00406">
    <property type="entry name" value="IGv"/>
    <property type="match status" value="7"/>
</dbReference>
<evidence type="ECO:0000313" key="11">
    <source>
        <dbReference type="Proteomes" id="UP001303046"/>
    </source>
</evidence>
<dbReference type="Pfam" id="PF13927">
    <property type="entry name" value="Ig_3"/>
    <property type="match status" value="4"/>
</dbReference>
<feature type="domain" description="Ig-like" evidence="9">
    <location>
        <begin position="2505"/>
        <end position="2591"/>
    </location>
</feature>
<dbReference type="PROSITE" id="PS50835">
    <property type="entry name" value="IG_LIKE"/>
    <property type="match status" value="34"/>
</dbReference>
<feature type="domain" description="Ig-like" evidence="9">
    <location>
        <begin position="654"/>
        <end position="746"/>
    </location>
</feature>
<feature type="domain" description="Ig-like" evidence="9">
    <location>
        <begin position="2319"/>
        <end position="2411"/>
    </location>
</feature>
<protein>
    <recommendedName>
        <fullName evidence="12">Immunoglobulin I-set domain protein</fullName>
    </recommendedName>
</protein>
<feature type="domain" description="Ig-like" evidence="9">
    <location>
        <begin position="1222"/>
        <end position="1307"/>
    </location>
</feature>
<feature type="domain" description="Ig-like" evidence="9">
    <location>
        <begin position="3119"/>
        <end position="3207"/>
    </location>
</feature>
<keyword evidence="1 6" id="KW-0245">EGF-like domain</keyword>
<feature type="domain" description="Ig-like" evidence="9">
    <location>
        <begin position="469"/>
        <end position="551"/>
    </location>
</feature>
<dbReference type="InterPro" id="IPR051170">
    <property type="entry name" value="Neural/epithelial_adhesion"/>
</dbReference>
<keyword evidence="3" id="KW-0677">Repeat</keyword>
<keyword evidence="4" id="KW-1015">Disulfide bond</keyword>
<dbReference type="SMART" id="SM00179">
    <property type="entry name" value="EGF_CA"/>
    <property type="match status" value="2"/>
</dbReference>
<feature type="domain" description="Ig-like" evidence="9">
    <location>
        <begin position="3"/>
        <end position="100"/>
    </location>
</feature>
<dbReference type="Pfam" id="PF07645">
    <property type="entry name" value="EGF_CA"/>
    <property type="match status" value="2"/>
</dbReference>
<dbReference type="InterPro" id="IPR049883">
    <property type="entry name" value="NOTCH1_EGF-like"/>
</dbReference>
<reference evidence="10 11" key="1">
    <citation type="submission" date="2023-08" db="EMBL/GenBank/DDBJ databases">
        <title>A Necator americanus chromosomal reference genome.</title>
        <authorList>
            <person name="Ilik V."/>
            <person name="Petrzelkova K.J."/>
            <person name="Pardy F."/>
            <person name="Fuh T."/>
            <person name="Niatou-Singa F.S."/>
            <person name="Gouil Q."/>
            <person name="Baker L."/>
            <person name="Ritchie M.E."/>
            <person name="Jex A.R."/>
            <person name="Gazzola D."/>
            <person name="Li H."/>
            <person name="Toshio Fujiwara R."/>
            <person name="Zhan B."/>
            <person name="Aroian R.V."/>
            <person name="Pafco B."/>
            <person name="Schwarz E.M."/>
        </authorList>
    </citation>
    <scope>NUCLEOTIDE SEQUENCE [LARGE SCALE GENOMIC DNA]</scope>
    <source>
        <strain evidence="10 11">Aroian</strain>
        <tissue evidence="10">Whole animal</tissue>
    </source>
</reference>
<feature type="domain" description="Ig-like" evidence="9">
    <location>
        <begin position="751"/>
        <end position="837"/>
    </location>
</feature>
<evidence type="ECO:0000256" key="4">
    <source>
        <dbReference type="ARBA" id="ARBA00023157"/>
    </source>
</evidence>
<feature type="domain" description="Ig-like" evidence="9">
    <location>
        <begin position="1942"/>
        <end position="2031"/>
    </location>
</feature>
<feature type="domain" description="Ig-like" evidence="9">
    <location>
        <begin position="1128"/>
        <end position="1217"/>
    </location>
</feature>
<feature type="domain" description="Ig-like" evidence="9">
    <location>
        <begin position="285"/>
        <end position="370"/>
    </location>
</feature>
<feature type="domain" description="EGF-like" evidence="8">
    <location>
        <begin position="3329"/>
        <end position="3366"/>
    </location>
</feature>
<dbReference type="InterPro" id="IPR000742">
    <property type="entry name" value="EGF"/>
</dbReference>
<feature type="domain" description="Ig-like" evidence="9">
    <location>
        <begin position="1402"/>
        <end position="1491"/>
    </location>
</feature>
<organism evidence="10 11">
    <name type="scientific">Necator americanus</name>
    <name type="common">Human hookworm</name>
    <dbReference type="NCBI Taxonomy" id="51031"/>
    <lineage>
        <taxon>Eukaryota</taxon>
        <taxon>Metazoa</taxon>
        <taxon>Ecdysozoa</taxon>
        <taxon>Nematoda</taxon>
        <taxon>Chromadorea</taxon>
        <taxon>Rhabditida</taxon>
        <taxon>Rhabditina</taxon>
        <taxon>Rhabditomorpha</taxon>
        <taxon>Strongyloidea</taxon>
        <taxon>Ancylostomatidae</taxon>
        <taxon>Bunostominae</taxon>
        <taxon>Necator</taxon>
    </lineage>
</organism>
<evidence type="ECO:0000259" key="8">
    <source>
        <dbReference type="PROSITE" id="PS50026"/>
    </source>
</evidence>
<feature type="domain" description="Ig-like" evidence="9">
    <location>
        <begin position="849"/>
        <end position="932"/>
    </location>
</feature>
<feature type="domain" description="Ig-like" evidence="9">
    <location>
        <begin position="1311"/>
        <end position="1399"/>
    </location>
</feature>
<feature type="domain" description="Ig-like" evidence="9">
    <location>
        <begin position="194"/>
        <end position="280"/>
    </location>
</feature>
<evidence type="ECO:0000256" key="1">
    <source>
        <dbReference type="ARBA" id="ARBA00022536"/>
    </source>
</evidence>
<dbReference type="CDD" id="cd00054">
    <property type="entry name" value="EGF_CA"/>
    <property type="match status" value="2"/>
</dbReference>
<dbReference type="InterPro" id="IPR003599">
    <property type="entry name" value="Ig_sub"/>
</dbReference>
<gene>
    <name evidence="10" type="primary">Necator_chrX.g21628</name>
    <name evidence="10" type="ORF">RB195_021467</name>
</gene>
<feature type="domain" description="Ig-like" evidence="9">
    <location>
        <begin position="560"/>
        <end position="649"/>
    </location>
</feature>
<keyword evidence="2" id="KW-0732">Signal</keyword>
<feature type="domain" description="Ig-like" evidence="9">
    <location>
        <begin position="2135"/>
        <end position="2223"/>
    </location>
</feature>
<sequence>MTPSMDIIHKIPPPKVGSDESIEVVVGKAVTLSCDVANSGDDRTTTLWRLNNSETLPRNVQVPFDGQRVFLVDALPANAGIYTCIVRNSAGESRKNIHVTVLEPPEFIEKQFDQNVRVISGSPLSLACLVKGSPAPLLEWRKDGQTITENVFSDNGQRLTMDSQGMTTHRFTCLVSNKAGSIARDFFVQSVAPPTIKDAGDRTIVEVTEGQTAILQCPVVGGDVDITWRRQGRTIEASEGIFTVDKTRLMLVNAQKDHEDTFTCIAKNSAGEAARDFEVVVLVAPHIKGSLVEDVEVVEGFEMTLDCDYDASPEPVVQWTKDGDSLPRTAQLLNGDHTLAMSGVTRNSAGVFRCALSNKAGSAEKTFNVRVIQKPDLEGSDEITIVKVNITRPVTLECPIKDPIGVELSWSRHQLPAVNGVENVQILSGGRHLFIPFAQVNDEGTFTCTAKNAAGETSKTYKLEVQVPPTILNEGGEYTVIENNSLVLPCEVEGSPQPVIVWTKDGQPVNGLKSVRTLSEGQQFKISHAETSHRGSYACHAKNDVGSAEINFDVDIITRPAVLRGIKETVEVFEGGTAHFRCPIVEKNFKGHVGWLYDFKPIPTNNPRFSRGHGDRRLNVQNVTLSDEGAYSCRIKNDAGETRVDYKLVVLVPPSIIMLDKDKNRSVTEDSSITLSCPATGKPEPKITWQKDGEVLHPENISNVIRSAQMSGSEIKIARIKQHDSGRFTCEASNKAGTSEQDVLVNVLTPPRIEKDGIPSDIEEVAERTVTLSCPVHGKPTPAVTWLKAGRPLSQQQNVKTSANGQKLYFLSLSKDDAGRYTCVAKNPAGEDKRDFNVKLLEAPSFEGPNLVRRVQVNAGKPSILTCPATGSPLPAITWLRDGQTLLPSPRHVFLDGGRQLQISNSQLEDKARYTCIATNAVGSDDLETSLDVVSIPAILGDKHEKLEVIENFRQDLICDLKNTDSPVDIEWQKAGQTITQQTLRDDSYLQIPSSGRRLHILSARTTDTGRYTCIVRNAAGEARKTFDLKVLVPPSINELSSSESLQNVIPGSRLSLDCIVDGDPFPEISWTRDDVPIEDDELYKIINQKETVVITNVDGQNAGKYTCRASNKAGNVTRDFVVRLTGPPVIDQGAEQLDMIVGDTMSITCRIVSGTGNVTVSWIIDGKPVSNGVLSPTVEVLDRRVEVSNARLSDAGKYICVARNEAGEARKTFDLSVLEVPRFLDMTNVNPSIIIGRPLILDCSVSGTPKPIITWMKNGYKLNDTGVYINDKQQLHIQEAKAEDAGRYSCIAENKPGRAEKDLVVSILKPPLMETRFAPKEVQQSHQLTLQCPIDDPTVEFFWTKNGIPITTSEKIQISVRRDKLYLMDAEPSDSAQYACIARNEAGEDQSVFDTIVNVAPKILGPSFRSVDVILNQTVELICDVDGTPAPTITWLMDGKALLQTENVQFLENGRILVLNHVQSEEEGRYTCKAENKAGKAEADTYVQVTAPPRVFMQSEEMKVVAGRGATIRCEVFGNPPPKVDWLKNGQLFQSELLQSSTNLRYLHLREASVEDAGRYTCIAMNRAGEQRASTQLHVLVIPVIEDGERVIQVKENNTLSIDCAAGGIPPPQITWKKDGQPLDDVQGNRLIVPHAVPSDAGRYTCTARNEAGHVSADFAVDVFSRPRFKDIKAEVQVIDGDRARLECKVEGHPAPTVRWLRGGRPIEDMSNFILSPRGETLMILKARRADAGSYSCVAKNAAGESEASFTVSVLTPPHIEESVDQNPHIVQGKTLTLYCPVLGNPDPKVEWRKDNVPLVDDPRFTVIDEKHLQIQQAKKEDEGRYTCHAFNQAGTLDTDYKSEVIAPPKFHRTGESVYEVVEHDAVTLDCAVATEPKPEVIWYRGEQPLYLAGNMALSPDAMQLTIRSVSLSDGGKYTCKASNEAGSSDIDLILKVLVPPKIDKSNIIGNPLAIVERNIYLECPVSGIPQPTVSWIKDGNPVDVNDSRIVFAQNNQTFGIEGVRASDQARYTCIASNKGGSVEQDFNLEVLTPPALESTETQSHTKREGDTLTITCPIRSAVDATSGVSDVSWIKDGRPIERENNAGVKISSDGRRLQIPVTSLSDAGLYTCVAINRAGESSLDFKVEILSPPAIDASRNDASPRVTIGRPVTLWCSVSGHPFPTITWRKDGEEVKPSDAIRILDDGQMLELLDTKKEHAGTWTCTAENDAGARELEIQLDVWIPPVVRVSSEAPIKAIGETVTLFCEASGNPPPSLGWTKGGQPIINSVEGVRISLKGTRLDIPHMERSDVGDYTCNAHNEAGSAESTIHVDVLVPPIIARNNIDMSPRLPTGQTLMLICDAGGKPQPELKWYVNNTEITSSTENIELGNTGKFLKITNITLQDKGFYTCVAYNVAGNDTVLYNVDVVQAPIIINGGAQQVIEGELARIECLAEGHPPPIISWLRNGIRVETGVQGVRYIAEGKVLNVIEARSSDSGIYVCAATNEAGTAQQAYTLEVLVSPKIVTTSPAKISVPVGSPFTLKCGVRGYPEPKISWTVDGQPLVHGKDGVSIADDGTLSVDAASGRSSTYRCTVKNDAGTDEMEYEVHTISAPVVSNEGHRTVNSTEGEPTSLPCDIVGDEPQIQWFKNDVPLLPSTNVEFNEDKTIVNILSTRLSDEGEYTCVAVNSAGKATQKTQVYVGVPPKIIESAKKELVKSGELATMWCEAVGVPKPIITWLRDDQVLTNTALDDRGNTHRKSLIFDNVSVDDAGVYTCKSENWAGVVLKDFDLVVITPPTIQPEKLNITADSRKTVILPCNATGIPEPVVSWVKAPNIQIEANEKYQLIGTSLAVRNVLPTDAGFYHCIAKSEAGQAIGNRRLLVDLPEKENITIWVDCDEENRPVKTTYMQNRGDVPDDDQTLLPWKEKVDWSLNGTNGVVYKCIPGPRTPRLAKLHVPPTFVVMPMNHTVPPGSIIELHCSAVGPPNPYIHWLKNGEIIRSKAPEGASSVLLVNVTEEAAGNYTCHARNSVGISKATAVLVVDKDALPNVEKPSKRQVAVLTCLERDRPYTRGVTWFFQSRPLDPTLGGLHFMNNGSLIITDFDPLMANDLKQYMCKVRGRRKPSTVFTAVITDELPEVSVEPKELTLVPGDVLQLSCKLKGSPLTTKIEWTKNDMKIIPDEIVHILANNTLVITTAEEFDSGLYKCVATSPIGSAYGQAEVLVEDPLPMLSETSEIPILKHDMDNFDQLESSGDLLNPSSTEKPDSIKAVLEPNIDESREETTTSTSPSTTSLALTTTTQTSAINLDGSGDYEYTESDGEHMQYTLADADSLCPSGYWLKNGICTDVDECAQLADQCDYKCENTPGSYVCLCPQGYELANNFQCFDIDECDLVSCSIGQMCLNTLGGFHCIPNPCPENYSLYENRHCIPECESCSDQPIHIQQIPLYKGYHTEEGIGKVIAHDRTGNILRDTIFAISDTEEGLRLGKQISSE</sequence>
<accession>A0ABR1EB50</accession>
<feature type="domain" description="Ig-like" evidence="9">
    <location>
        <begin position="375"/>
        <end position="464"/>
    </location>
</feature>
<feature type="domain" description="Ig-like" evidence="9">
    <location>
        <begin position="1494"/>
        <end position="1579"/>
    </location>
</feature>
<dbReference type="Pfam" id="PF07679">
    <property type="entry name" value="I-set"/>
    <property type="match status" value="29"/>
</dbReference>
<dbReference type="InterPro" id="IPR013783">
    <property type="entry name" value="Ig-like_fold"/>
</dbReference>
<comment type="caution">
    <text evidence="10">The sequence shown here is derived from an EMBL/GenBank/DDBJ whole genome shotgun (WGS) entry which is preliminary data.</text>
</comment>
<feature type="domain" description="Ig-like" evidence="9">
    <location>
        <begin position="1759"/>
        <end position="1848"/>
    </location>
</feature>
<dbReference type="InterPro" id="IPR009030">
    <property type="entry name" value="Growth_fac_rcpt_cys_sf"/>
</dbReference>
<dbReference type="SMART" id="SM00181">
    <property type="entry name" value="EGF"/>
    <property type="match status" value="2"/>
</dbReference>
<feature type="domain" description="Ig-like" evidence="9">
    <location>
        <begin position="1668"/>
        <end position="1754"/>
    </location>
</feature>
<evidence type="ECO:0000256" key="5">
    <source>
        <dbReference type="ARBA" id="ARBA00023319"/>
    </source>
</evidence>
<feature type="domain" description="Ig-like" evidence="9">
    <location>
        <begin position="2596"/>
        <end position="2682"/>
    </location>
</feature>